<sequence>MKFIDGEIAHITRAMAPSLSAGTTPAVFSFDYWYKRLSALLDLTQLTQTQFKTIDALMVELEAIQLALDTVGTDAVEILAA</sequence>
<keyword evidence="2" id="KW-1185">Reference proteome</keyword>
<evidence type="ECO:0000313" key="1">
    <source>
        <dbReference type="EMBL" id="SDD34536.1"/>
    </source>
</evidence>
<dbReference type="AlphaFoldDB" id="A0A1G6U1H0"/>
<organism evidence="1 2">
    <name type="scientific">Paraburkholderia lycopersici</name>
    <dbReference type="NCBI Taxonomy" id="416944"/>
    <lineage>
        <taxon>Bacteria</taxon>
        <taxon>Pseudomonadati</taxon>
        <taxon>Pseudomonadota</taxon>
        <taxon>Betaproteobacteria</taxon>
        <taxon>Burkholderiales</taxon>
        <taxon>Burkholderiaceae</taxon>
        <taxon>Paraburkholderia</taxon>
    </lineage>
</organism>
<reference evidence="2" key="1">
    <citation type="submission" date="2016-09" db="EMBL/GenBank/DDBJ databases">
        <authorList>
            <person name="Varghese N."/>
            <person name="Submissions S."/>
        </authorList>
    </citation>
    <scope>NUCLEOTIDE SEQUENCE [LARGE SCALE GENOMIC DNA]</scope>
    <source>
        <strain evidence="2">TNe-862</strain>
    </source>
</reference>
<gene>
    <name evidence="1" type="ORF">SAMN05421548_11821</name>
</gene>
<protein>
    <submittedName>
        <fullName evidence="1">Uncharacterized protein</fullName>
    </submittedName>
</protein>
<dbReference type="Proteomes" id="UP000198908">
    <property type="component" value="Unassembled WGS sequence"/>
</dbReference>
<proteinExistence type="predicted"/>
<dbReference type="OrthoDB" id="9007456at2"/>
<evidence type="ECO:0000313" key="2">
    <source>
        <dbReference type="Proteomes" id="UP000198908"/>
    </source>
</evidence>
<dbReference type="EMBL" id="FMYQ01000018">
    <property type="protein sequence ID" value="SDD34536.1"/>
    <property type="molecule type" value="Genomic_DNA"/>
</dbReference>
<dbReference type="RefSeq" id="WP_091999767.1">
    <property type="nucleotide sequence ID" value="NZ_FMYQ01000018.1"/>
</dbReference>
<accession>A0A1G6U1H0</accession>
<name>A0A1G6U1H0_9BURK</name>